<evidence type="ECO:0000313" key="2">
    <source>
        <dbReference type="Proteomes" id="UP001055811"/>
    </source>
</evidence>
<accession>A0ACB9H9L6</accession>
<reference evidence="1 2" key="2">
    <citation type="journal article" date="2022" name="Mol. Ecol. Resour.">
        <title>The genomes of chicory, endive, great burdock and yacon provide insights into Asteraceae paleo-polyploidization history and plant inulin production.</title>
        <authorList>
            <person name="Fan W."/>
            <person name="Wang S."/>
            <person name="Wang H."/>
            <person name="Wang A."/>
            <person name="Jiang F."/>
            <person name="Liu H."/>
            <person name="Zhao H."/>
            <person name="Xu D."/>
            <person name="Zhang Y."/>
        </authorList>
    </citation>
    <scope>NUCLEOTIDE SEQUENCE [LARGE SCALE GENOMIC DNA]</scope>
    <source>
        <strain evidence="2">cv. Punajuju</strain>
        <tissue evidence="1">Leaves</tissue>
    </source>
</reference>
<sequence length="94" mass="10789">MWVTAKHQDCLQYLYVLHNLLYILSSSLSLIPKNKPNRSTFFSPFLSHSISISSLSVTKVKVFTHCSKKSHLFLLPPLLSLSLNFDAFFVERES</sequence>
<dbReference type="Proteomes" id="UP001055811">
    <property type="component" value="Linkage Group LG01"/>
</dbReference>
<protein>
    <submittedName>
        <fullName evidence="1">Uncharacterized protein</fullName>
    </submittedName>
</protein>
<evidence type="ECO:0000313" key="1">
    <source>
        <dbReference type="EMBL" id="KAI3791936.1"/>
    </source>
</evidence>
<dbReference type="EMBL" id="CM042009">
    <property type="protein sequence ID" value="KAI3791936.1"/>
    <property type="molecule type" value="Genomic_DNA"/>
</dbReference>
<organism evidence="1 2">
    <name type="scientific">Cichorium intybus</name>
    <name type="common">Chicory</name>
    <dbReference type="NCBI Taxonomy" id="13427"/>
    <lineage>
        <taxon>Eukaryota</taxon>
        <taxon>Viridiplantae</taxon>
        <taxon>Streptophyta</taxon>
        <taxon>Embryophyta</taxon>
        <taxon>Tracheophyta</taxon>
        <taxon>Spermatophyta</taxon>
        <taxon>Magnoliopsida</taxon>
        <taxon>eudicotyledons</taxon>
        <taxon>Gunneridae</taxon>
        <taxon>Pentapetalae</taxon>
        <taxon>asterids</taxon>
        <taxon>campanulids</taxon>
        <taxon>Asterales</taxon>
        <taxon>Asteraceae</taxon>
        <taxon>Cichorioideae</taxon>
        <taxon>Cichorieae</taxon>
        <taxon>Cichoriinae</taxon>
        <taxon>Cichorium</taxon>
    </lineage>
</organism>
<keyword evidence="2" id="KW-1185">Reference proteome</keyword>
<proteinExistence type="predicted"/>
<gene>
    <name evidence="1" type="ORF">L2E82_05802</name>
</gene>
<reference evidence="2" key="1">
    <citation type="journal article" date="2022" name="Mol. Ecol. Resour.">
        <title>The genomes of chicory, endive, great burdock and yacon provide insights into Asteraceae palaeo-polyploidization history and plant inulin production.</title>
        <authorList>
            <person name="Fan W."/>
            <person name="Wang S."/>
            <person name="Wang H."/>
            <person name="Wang A."/>
            <person name="Jiang F."/>
            <person name="Liu H."/>
            <person name="Zhao H."/>
            <person name="Xu D."/>
            <person name="Zhang Y."/>
        </authorList>
    </citation>
    <scope>NUCLEOTIDE SEQUENCE [LARGE SCALE GENOMIC DNA]</scope>
    <source>
        <strain evidence="2">cv. Punajuju</strain>
    </source>
</reference>
<name>A0ACB9H9L6_CICIN</name>
<comment type="caution">
    <text evidence="1">The sequence shown here is derived from an EMBL/GenBank/DDBJ whole genome shotgun (WGS) entry which is preliminary data.</text>
</comment>